<dbReference type="SUPFAM" id="SSF53335">
    <property type="entry name" value="S-adenosyl-L-methionine-dependent methyltransferases"/>
    <property type="match status" value="1"/>
</dbReference>
<protein>
    <submittedName>
        <fullName evidence="4">Class I SAM-dependent methyltransferase</fullName>
    </submittedName>
</protein>
<comment type="caution">
    <text evidence="4">The sequence shown here is derived from an EMBL/GenBank/DDBJ whole genome shotgun (WGS) entry which is preliminary data.</text>
</comment>
<keyword evidence="5" id="KW-1185">Reference proteome</keyword>
<evidence type="ECO:0000313" key="4">
    <source>
        <dbReference type="EMBL" id="MBC5678687.1"/>
    </source>
</evidence>
<dbReference type="Proteomes" id="UP000635828">
    <property type="component" value="Unassembled WGS sequence"/>
</dbReference>
<keyword evidence="1 4" id="KW-0489">Methyltransferase</keyword>
<dbReference type="Gene3D" id="3.40.50.150">
    <property type="entry name" value="Vaccinia Virus protein VP39"/>
    <property type="match status" value="1"/>
</dbReference>
<proteinExistence type="predicted"/>
<reference evidence="4 5" key="1">
    <citation type="submission" date="2020-08" db="EMBL/GenBank/DDBJ databases">
        <title>Genome public.</title>
        <authorList>
            <person name="Liu C."/>
            <person name="Sun Q."/>
        </authorList>
    </citation>
    <scope>NUCLEOTIDE SEQUENCE [LARGE SCALE GENOMIC DNA]</scope>
    <source>
        <strain evidence="4 5">NSJ-7</strain>
    </source>
</reference>
<organism evidence="4 5">
    <name type="scientific">Anaerostipes hominis</name>
    <name type="common">ex Liu et al. 2021</name>
    <dbReference type="NCBI Taxonomy" id="2763018"/>
    <lineage>
        <taxon>Bacteria</taxon>
        <taxon>Bacillati</taxon>
        <taxon>Bacillota</taxon>
        <taxon>Clostridia</taxon>
        <taxon>Lachnospirales</taxon>
        <taxon>Lachnospiraceae</taxon>
        <taxon>Anaerostipes</taxon>
    </lineage>
</organism>
<evidence type="ECO:0000313" key="5">
    <source>
        <dbReference type="Proteomes" id="UP000635828"/>
    </source>
</evidence>
<dbReference type="PANTHER" id="PTHR43861">
    <property type="entry name" value="TRANS-ACONITATE 2-METHYLTRANSFERASE-RELATED"/>
    <property type="match status" value="1"/>
</dbReference>
<dbReference type="CDD" id="cd02440">
    <property type="entry name" value="AdoMet_MTases"/>
    <property type="match status" value="1"/>
</dbReference>
<evidence type="ECO:0000256" key="2">
    <source>
        <dbReference type="ARBA" id="ARBA00022679"/>
    </source>
</evidence>
<dbReference type="EMBL" id="JACOOS010000020">
    <property type="protein sequence ID" value="MBC5678687.1"/>
    <property type="molecule type" value="Genomic_DNA"/>
</dbReference>
<dbReference type="GO" id="GO:0032259">
    <property type="term" value="P:methylation"/>
    <property type="evidence" value="ECO:0007669"/>
    <property type="project" value="UniProtKB-KW"/>
</dbReference>
<evidence type="ECO:0000259" key="3">
    <source>
        <dbReference type="Pfam" id="PF13649"/>
    </source>
</evidence>
<evidence type="ECO:0000256" key="1">
    <source>
        <dbReference type="ARBA" id="ARBA00022603"/>
    </source>
</evidence>
<dbReference type="GO" id="GO:0008168">
    <property type="term" value="F:methyltransferase activity"/>
    <property type="evidence" value="ECO:0007669"/>
    <property type="project" value="UniProtKB-KW"/>
</dbReference>
<name>A0ABR7FU05_9FIRM</name>
<sequence length="142" mass="16235">METYEFNGEKYKKASRHQKEWGTRLILELNLTGKESILDLGCGDGVLTEQLSLLVPEGKVVGIDASEGMIKTARQLEKYNLQFYHMDMADMAFKEEFDVIFSNAALHWVKDHSLLLRHSHAALKPGGTCFQPFRRLRVSAYK</sequence>
<dbReference type="InterPro" id="IPR029063">
    <property type="entry name" value="SAM-dependent_MTases_sf"/>
</dbReference>
<dbReference type="PANTHER" id="PTHR43861:SF1">
    <property type="entry name" value="TRANS-ACONITATE 2-METHYLTRANSFERASE"/>
    <property type="match status" value="1"/>
</dbReference>
<gene>
    <name evidence="4" type="ORF">H8S22_14205</name>
</gene>
<feature type="domain" description="Methyltransferase" evidence="3">
    <location>
        <begin position="37"/>
        <end position="127"/>
    </location>
</feature>
<accession>A0ABR7FU05</accession>
<dbReference type="RefSeq" id="WP_024726411.1">
    <property type="nucleotide sequence ID" value="NZ_JACOOS010000020.1"/>
</dbReference>
<keyword evidence="2" id="KW-0808">Transferase</keyword>
<dbReference type="Pfam" id="PF13649">
    <property type="entry name" value="Methyltransf_25"/>
    <property type="match status" value="1"/>
</dbReference>
<dbReference type="InterPro" id="IPR041698">
    <property type="entry name" value="Methyltransf_25"/>
</dbReference>